<evidence type="ECO:0000313" key="1">
    <source>
        <dbReference type="EMBL" id="KAL3418768.1"/>
    </source>
</evidence>
<proteinExistence type="predicted"/>
<keyword evidence="2" id="KW-1185">Reference proteome</keyword>
<name>A0ABR4P631_9HELO</name>
<reference evidence="1 2" key="1">
    <citation type="submission" date="2024-06" db="EMBL/GenBank/DDBJ databases">
        <title>Complete genome of Phlyctema vagabunda strain 19-DSS-EL-015.</title>
        <authorList>
            <person name="Fiorenzani C."/>
        </authorList>
    </citation>
    <scope>NUCLEOTIDE SEQUENCE [LARGE SCALE GENOMIC DNA]</scope>
    <source>
        <strain evidence="1 2">19-DSS-EL-015</strain>
    </source>
</reference>
<gene>
    <name evidence="1" type="ORF">PVAG01_10484</name>
</gene>
<accession>A0ABR4P631</accession>
<dbReference type="EMBL" id="JBFCZG010000009">
    <property type="protein sequence ID" value="KAL3418768.1"/>
    <property type="molecule type" value="Genomic_DNA"/>
</dbReference>
<protein>
    <submittedName>
        <fullName evidence="1">Uncharacterized protein</fullName>
    </submittedName>
</protein>
<dbReference type="Proteomes" id="UP001629113">
    <property type="component" value="Unassembled WGS sequence"/>
</dbReference>
<evidence type="ECO:0000313" key="2">
    <source>
        <dbReference type="Proteomes" id="UP001629113"/>
    </source>
</evidence>
<comment type="caution">
    <text evidence="1">The sequence shown here is derived from an EMBL/GenBank/DDBJ whole genome shotgun (WGS) entry which is preliminary data.</text>
</comment>
<organism evidence="1 2">
    <name type="scientific">Phlyctema vagabunda</name>
    <dbReference type="NCBI Taxonomy" id="108571"/>
    <lineage>
        <taxon>Eukaryota</taxon>
        <taxon>Fungi</taxon>
        <taxon>Dikarya</taxon>
        <taxon>Ascomycota</taxon>
        <taxon>Pezizomycotina</taxon>
        <taxon>Leotiomycetes</taxon>
        <taxon>Helotiales</taxon>
        <taxon>Dermateaceae</taxon>
        <taxon>Phlyctema</taxon>
    </lineage>
</organism>
<sequence length="47" mass="5839">MRELHKQRISFQRVRRLGCSPETNTYLGMNFLFREFRLEFDDRFSPI</sequence>